<keyword evidence="2" id="KW-1185">Reference proteome</keyword>
<comment type="caution">
    <text evidence="1">The sequence shown here is derived from an EMBL/GenBank/DDBJ whole genome shotgun (WGS) entry which is preliminary data.</text>
</comment>
<dbReference type="AlphaFoldDB" id="A0A388SDR7"/>
<dbReference type="Proteomes" id="UP000266091">
    <property type="component" value="Unassembled WGS sequence"/>
</dbReference>
<evidence type="ECO:0000313" key="1">
    <source>
        <dbReference type="EMBL" id="GBO92874.1"/>
    </source>
</evidence>
<reference evidence="1 2" key="1">
    <citation type="journal article" date="2018" name="Int. J. Syst. Evol. Microbiol.">
        <title>Mesosutterella multiformis gen. nov., sp. nov., a member of the family Sutterellaceae and Sutterella megalosphaeroides sp. nov., isolated from human faeces.</title>
        <authorList>
            <person name="Sakamoto M."/>
            <person name="Ikeyama N."/>
            <person name="Kunihiro T."/>
            <person name="Iino T."/>
            <person name="Yuki M."/>
            <person name="Ohkuma M."/>
        </authorList>
    </citation>
    <scope>NUCLEOTIDE SEQUENCE [LARGE SCALE GENOMIC DNA]</scope>
    <source>
        <strain evidence="1 2">4NBBH2</strain>
    </source>
</reference>
<gene>
    <name evidence="1" type="ORF">MESMUL_02280</name>
</gene>
<evidence type="ECO:0008006" key="3">
    <source>
        <dbReference type="Google" id="ProtNLM"/>
    </source>
</evidence>
<name>A0A388SDR7_9BURK</name>
<protein>
    <recommendedName>
        <fullName evidence="3">Tetracyclin repressor-like C-terminal domain-containing protein</fullName>
    </recommendedName>
</protein>
<sequence length="116" mass="12925">MARLRALLTELCQALYEDQDRGRLLLRSLIDEDKERGKVLGEGVFGEGFRLFQSEAAKIWPDLDSGEIALSLIASCSYAYTLSDMRLHLPGIAKETPSPEDYADHLIRVLKIGDAS</sequence>
<proteinExistence type="predicted"/>
<organism evidence="1 2">
    <name type="scientific">Mesosutterella multiformis</name>
    <dbReference type="NCBI Taxonomy" id="2259133"/>
    <lineage>
        <taxon>Bacteria</taxon>
        <taxon>Pseudomonadati</taxon>
        <taxon>Pseudomonadota</taxon>
        <taxon>Betaproteobacteria</taxon>
        <taxon>Burkholderiales</taxon>
        <taxon>Sutterellaceae</taxon>
        <taxon>Mesosutterella</taxon>
    </lineage>
</organism>
<evidence type="ECO:0000313" key="2">
    <source>
        <dbReference type="Proteomes" id="UP000266091"/>
    </source>
</evidence>
<accession>A0A388SDR7</accession>
<dbReference type="EMBL" id="BGZJ01000001">
    <property type="protein sequence ID" value="GBO92874.1"/>
    <property type="molecule type" value="Genomic_DNA"/>
</dbReference>
<dbReference type="RefSeq" id="WP_170135092.1">
    <property type="nucleotide sequence ID" value="NZ_BGZJ01000001.1"/>
</dbReference>